<dbReference type="EMBL" id="JASDAP010000013">
    <property type="protein sequence ID" value="KAK1893344.1"/>
    <property type="molecule type" value="Genomic_DNA"/>
</dbReference>
<keyword evidence="1" id="KW-0489">Methyltransferase</keyword>
<sequence>MSLPVNSDYLSLERIARYRHACSNGSPFAQTSQSTSNLVAGEDIAKLQLRKTDRQRDSSGEA</sequence>
<accession>A0AAD9F967</accession>
<dbReference type="GO" id="GO:0032259">
    <property type="term" value="P:methylation"/>
    <property type="evidence" value="ECO:0007669"/>
    <property type="project" value="UniProtKB-KW"/>
</dbReference>
<protein>
    <submittedName>
        <fullName evidence="1">tRNA/rRNA methyltransferase YsgA</fullName>
    </submittedName>
</protein>
<feature type="non-terminal residue" evidence="1">
    <location>
        <position position="1"/>
    </location>
</feature>
<gene>
    <name evidence="1" type="ORF">KUDE01_008413</name>
</gene>
<evidence type="ECO:0000313" key="2">
    <source>
        <dbReference type="Proteomes" id="UP001228049"/>
    </source>
</evidence>
<keyword evidence="1" id="KW-0808">Transferase</keyword>
<comment type="caution">
    <text evidence="1">The sequence shown here is derived from an EMBL/GenBank/DDBJ whole genome shotgun (WGS) entry which is preliminary data.</text>
</comment>
<proteinExistence type="predicted"/>
<keyword evidence="2" id="KW-1185">Reference proteome</keyword>
<dbReference type="AlphaFoldDB" id="A0AAD9F967"/>
<organism evidence="1 2">
    <name type="scientific">Dissostichus eleginoides</name>
    <name type="common">Patagonian toothfish</name>
    <name type="synonym">Dissostichus amissus</name>
    <dbReference type="NCBI Taxonomy" id="100907"/>
    <lineage>
        <taxon>Eukaryota</taxon>
        <taxon>Metazoa</taxon>
        <taxon>Chordata</taxon>
        <taxon>Craniata</taxon>
        <taxon>Vertebrata</taxon>
        <taxon>Euteleostomi</taxon>
        <taxon>Actinopterygii</taxon>
        <taxon>Neopterygii</taxon>
        <taxon>Teleostei</taxon>
        <taxon>Neoteleostei</taxon>
        <taxon>Acanthomorphata</taxon>
        <taxon>Eupercaria</taxon>
        <taxon>Perciformes</taxon>
        <taxon>Notothenioidei</taxon>
        <taxon>Nototheniidae</taxon>
        <taxon>Dissostichus</taxon>
    </lineage>
</organism>
<dbReference type="Proteomes" id="UP001228049">
    <property type="component" value="Unassembled WGS sequence"/>
</dbReference>
<name>A0AAD9F967_DISEL</name>
<evidence type="ECO:0000313" key="1">
    <source>
        <dbReference type="EMBL" id="KAK1893344.1"/>
    </source>
</evidence>
<dbReference type="GO" id="GO:0008168">
    <property type="term" value="F:methyltransferase activity"/>
    <property type="evidence" value="ECO:0007669"/>
    <property type="project" value="UniProtKB-KW"/>
</dbReference>
<reference evidence="1" key="1">
    <citation type="submission" date="2023-04" db="EMBL/GenBank/DDBJ databases">
        <title>Chromosome-level genome of Chaenocephalus aceratus.</title>
        <authorList>
            <person name="Park H."/>
        </authorList>
    </citation>
    <scope>NUCLEOTIDE SEQUENCE</scope>
    <source>
        <strain evidence="1">DE</strain>
        <tissue evidence="1">Muscle</tissue>
    </source>
</reference>